<dbReference type="EMBL" id="SWKR01000002">
    <property type="protein sequence ID" value="TKD52129.1"/>
    <property type="molecule type" value="Genomic_DNA"/>
</dbReference>
<reference evidence="1 2" key="1">
    <citation type="submission" date="2019-04" db="EMBL/GenBank/DDBJ databases">
        <authorList>
            <person name="Yang Y."/>
            <person name="Wei D."/>
        </authorList>
    </citation>
    <scope>NUCLEOTIDE SEQUENCE [LARGE SCALE GENOMIC DNA]</scope>
    <source>
        <strain evidence="1 2">L-1-4w-11</strain>
    </source>
</reference>
<dbReference type="Pfam" id="PF11390">
    <property type="entry name" value="FdsD"/>
    <property type="match status" value="1"/>
</dbReference>
<comment type="caution">
    <text evidence="1">The sequence shown here is derived from an EMBL/GenBank/DDBJ whole genome shotgun (WGS) entry which is preliminary data.</text>
</comment>
<sequence length="78" mass="8095">MANQIARNLAARGDEAAALATADHIAAFWDPHMRERIMADDRAALDPIAARAIALLRRRGDPGAQSAATVFAGGADAG</sequence>
<keyword evidence="2" id="KW-1185">Reference proteome</keyword>
<dbReference type="InterPro" id="IPR021074">
    <property type="entry name" value="Formate_DH_dsu"/>
</dbReference>
<proteinExistence type="predicted"/>
<dbReference type="AlphaFoldDB" id="A0A4U1L5D6"/>
<evidence type="ECO:0000313" key="1">
    <source>
        <dbReference type="EMBL" id="TKD52129.1"/>
    </source>
</evidence>
<protein>
    <submittedName>
        <fullName evidence="1">Formate dehydrogenase</fullName>
    </submittedName>
</protein>
<organism evidence="1 2">
    <name type="scientific">Sphingomonas baiyangensis</name>
    <dbReference type="NCBI Taxonomy" id="2572576"/>
    <lineage>
        <taxon>Bacteria</taxon>
        <taxon>Pseudomonadati</taxon>
        <taxon>Pseudomonadota</taxon>
        <taxon>Alphaproteobacteria</taxon>
        <taxon>Sphingomonadales</taxon>
        <taxon>Sphingomonadaceae</taxon>
        <taxon>Sphingomonas</taxon>
    </lineage>
</organism>
<gene>
    <name evidence="1" type="ORF">FBR43_06005</name>
</gene>
<accession>A0A4U1L5D6</accession>
<evidence type="ECO:0000313" key="2">
    <source>
        <dbReference type="Proteomes" id="UP000309138"/>
    </source>
</evidence>
<name>A0A4U1L5D6_9SPHN</name>
<dbReference type="Proteomes" id="UP000309138">
    <property type="component" value="Unassembled WGS sequence"/>
</dbReference>